<organism evidence="2 3">
    <name type="scientific">Amycolatopsis albispora</name>
    <dbReference type="NCBI Taxonomy" id="1804986"/>
    <lineage>
        <taxon>Bacteria</taxon>
        <taxon>Bacillati</taxon>
        <taxon>Actinomycetota</taxon>
        <taxon>Actinomycetes</taxon>
        <taxon>Pseudonocardiales</taxon>
        <taxon>Pseudonocardiaceae</taxon>
        <taxon>Amycolatopsis</taxon>
    </lineage>
</organism>
<name>A0A344L318_9PSEU</name>
<dbReference type="EMBL" id="CP015163">
    <property type="protein sequence ID" value="AXB42442.1"/>
    <property type="molecule type" value="Genomic_DNA"/>
</dbReference>
<dbReference type="OrthoDB" id="3382693at2"/>
<gene>
    <name evidence="2" type="ORF">A4R43_07805</name>
</gene>
<dbReference type="Proteomes" id="UP000250434">
    <property type="component" value="Chromosome"/>
</dbReference>
<keyword evidence="3" id="KW-1185">Reference proteome</keyword>
<dbReference type="AlphaFoldDB" id="A0A344L318"/>
<evidence type="ECO:0000313" key="3">
    <source>
        <dbReference type="Proteomes" id="UP000250434"/>
    </source>
</evidence>
<dbReference type="GO" id="GO:0008168">
    <property type="term" value="F:methyltransferase activity"/>
    <property type="evidence" value="ECO:0007669"/>
    <property type="project" value="TreeGrafter"/>
</dbReference>
<reference evidence="2 3" key="1">
    <citation type="submission" date="2016-04" db="EMBL/GenBank/DDBJ databases">
        <title>Complete genome sequence and analysis of deep-sea sediment isolate, Amycolatopsis sp. WP1.</title>
        <authorList>
            <person name="Wang H."/>
            <person name="Chen S."/>
            <person name="Wu Q."/>
        </authorList>
    </citation>
    <scope>NUCLEOTIDE SEQUENCE [LARGE SCALE GENOMIC DNA]</scope>
    <source>
        <strain evidence="2 3">WP1</strain>
    </source>
</reference>
<dbReference type="Pfam" id="PF08242">
    <property type="entry name" value="Methyltransf_12"/>
    <property type="match status" value="1"/>
</dbReference>
<dbReference type="PANTHER" id="PTHR42912:SF94">
    <property type="entry name" value="METHYLTRANSFERASE TYPE 11 DOMAIN-CONTAINING PROTEIN"/>
    <property type="match status" value="1"/>
</dbReference>
<protein>
    <recommendedName>
        <fullName evidence="1">Methyltransferase type 12 domain-containing protein</fullName>
    </recommendedName>
</protein>
<proteinExistence type="predicted"/>
<dbReference type="Gene3D" id="3.40.50.150">
    <property type="entry name" value="Vaccinia Virus protein VP39"/>
    <property type="match status" value="1"/>
</dbReference>
<dbReference type="InterPro" id="IPR029063">
    <property type="entry name" value="SAM-dependent_MTases_sf"/>
</dbReference>
<accession>A0A344L318</accession>
<sequence length="280" mass="29634">MTATWEDELATVERDAAVSEPMVRQAVRWLSDRHPLGSRVLDVGSGPGCGTVLLAEGFPASEVIAVDPTPGFVERAAARFAEHGLGHRVRAEFGAIGDSSLAALAPADLVWCAHVVHHLPDPVAALRELSTLLTPGSGVLAIAEGGLPARFLPGGYGVGNPSFVNRLEATLSDHFVESWSLTGAAVGGGRDWPLLLADAGLRHQASKTFLLDLPAPAGDDVRRHVIDRFTRIQRLIGDQLSTEDAAALARLLDPADPVALTHRQDLFVLQATTWHLATGA</sequence>
<dbReference type="SUPFAM" id="SSF53335">
    <property type="entry name" value="S-adenosyl-L-methionine-dependent methyltransferases"/>
    <property type="match status" value="1"/>
</dbReference>
<dbReference type="InterPro" id="IPR050508">
    <property type="entry name" value="Methyltransf_Superfamily"/>
</dbReference>
<dbReference type="RefSeq" id="WP_113691713.1">
    <property type="nucleotide sequence ID" value="NZ_CP015163.1"/>
</dbReference>
<feature type="domain" description="Methyltransferase type 12" evidence="1">
    <location>
        <begin position="41"/>
        <end position="136"/>
    </location>
</feature>
<evidence type="ECO:0000313" key="2">
    <source>
        <dbReference type="EMBL" id="AXB42442.1"/>
    </source>
</evidence>
<dbReference type="PANTHER" id="PTHR42912">
    <property type="entry name" value="METHYLTRANSFERASE"/>
    <property type="match status" value="1"/>
</dbReference>
<dbReference type="CDD" id="cd02440">
    <property type="entry name" value="AdoMet_MTases"/>
    <property type="match status" value="1"/>
</dbReference>
<evidence type="ECO:0000259" key="1">
    <source>
        <dbReference type="Pfam" id="PF08242"/>
    </source>
</evidence>
<dbReference type="KEGG" id="aab:A4R43_07805"/>
<dbReference type="InterPro" id="IPR013217">
    <property type="entry name" value="Methyltransf_12"/>
</dbReference>